<evidence type="ECO:0000313" key="3">
    <source>
        <dbReference type="Proteomes" id="UP000001137"/>
    </source>
</evidence>
<keyword evidence="1" id="KW-1133">Transmembrane helix</keyword>
<reference evidence="2 3" key="1">
    <citation type="submission" date="2007-10" db="EMBL/GenBank/DDBJ databases">
        <title>Complete sequence of Caldivirga maquilingensis IC-167.</title>
        <authorList>
            <consortium name="US DOE Joint Genome Institute"/>
            <person name="Copeland A."/>
            <person name="Lucas S."/>
            <person name="Lapidus A."/>
            <person name="Barry K."/>
            <person name="Glavina del Rio T."/>
            <person name="Dalin E."/>
            <person name="Tice H."/>
            <person name="Pitluck S."/>
            <person name="Saunders E."/>
            <person name="Brettin T."/>
            <person name="Bruce D."/>
            <person name="Detter J.C."/>
            <person name="Han C."/>
            <person name="Schmutz J."/>
            <person name="Larimer F."/>
            <person name="Land M."/>
            <person name="Hauser L."/>
            <person name="Kyrpides N."/>
            <person name="Ivanova N."/>
            <person name="Biddle J.F."/>
            <person name="Zhang Z."/>
            <person name="Fitz-Gibbon S.T."/>
            <person name="Lowe T.M."/>
            <person name="Saltikov C."/>
            <person name="House C.H."/>
            <person name="Richardson P."/>
        </authorList>
    </citation>
    <scope>NUCLEOTIDE SEQUENCE [LARGE SCALE GENOMIC DNA]</scope>
    <source>
        <strain evidence="3">ATCC 700844 / DSM 13496 / JCM 10307 / IC-167</strain>
    </source>
</reference>
<evidence type="ECO:0000256" key="1">
    <source>
        <dbReference type="SAM" id="Phobius"/>
    </source>
</evidence>
<protein>
    <recommendedName>
        <fullName evidence="4">Thermopsin</fullName>
    </recommendedName>
</protein>
<accession>A8M9Q9</accession>
<evidence type="ECO:0008006" key="4">
    <source>
        <dbReference type="Google" id="ProtNLM"/>
    </source>
</evidence>
<dbReference type="InterPro" id="IPR007981">
    <property type="entry name" value="Peptidase_A5"/>
</dbReference>
<name>A8M9Q9_CALMQ</name>
<organism evidence="2 3">
    <name type="scientific">Caldivirga maquilingensis (strain ATCC 700844 / DSM 13496 / JCM 10307 / IC-167)</name>
    <dbReference type="NCBI Taxonomy" id="397948"/>
    <lineage>
        <taxon>Archaea</taxon>
        <taxon>Thermoproteota</taxon>
        <taxon>Thermoprotei</taxon>
        <taxon>Thermoproteales</taxon>
        <taxon>Thermoproteaceae</taxon>
        <taxon>Caldivirga</taxon>
    </lineage>
</organism>
<keyword evidence="3" id="KW-1185">Reference proteome</keyword>
<dbReference type="HOGENOM" id="CLU_484531_0_0_2"/>
<dbReference type="eggNOG" id="arCOG03670">
    <property type="taxonomic scope" value="Archaea"/>
</dbReference>
<keyword evidence="1" id="KW-0472">Membrane</keyword>
<dbReference type="Pfam" id="PF05317">
    <property type="entry name" value="Thermopsin"/>
    <property type="match status" value="1"/>
</dbReference>
<proteinExistence type="predicted"/>
<keyword evidence="1" id="KW-0812">Transmembrane</keyword>
<sequence>MIMLALFIAALMQPQLVNVTPVSFNMTIGSGMPMYGLLINPNSSYVIYLNGPGVLYMVANSSLVVMIHNMVHVVNGSASLVIKQGESRVLFINHNNYSVYLFYMFQYNSSSEAFYSYNPIGVADYGVALYYGEPLLAYSYETSEVLGVAFIRSLNVTDVRGDCGVKAGDDYADIQLNSIVKAGDGYYIVQDVVILNGTAASIVDNVWNITSLNATLSNVMGLGSIGDFNGQQYYAYSRVIGELKTPFNLTLAIMVSGVNSAHLSFGYGVQGSLIWFDNVTLINAGKPSIIVNGSSYVEFGIPIDTELVLTGPVCGIWAVVKSVNATFTLLHRVNESYYPAPYTWGIGTLTGEAVANASALVSNGVNVQITGSAYEYPGPLYYYVPVFISLINGSEFIMVPKGYMLNLTLGRLITGNSSVIKRIEFVINETRIINSSSVTIIVNGPTEVRVIYNQLFEVKLIGLSGNETPLVYWYPKGYVLKLKEPRYLGLMVFRGYLLNNGTLVKYPEATLIINGSLTIKVLWGNEVSIGTLTVMYLVFPVLSLLMIMILIMLTLSDEGNRH</sequence>
<dbReference type="KEGG" id="cma:Cmaq_0086"/>
<dbReference type="EMBL" id="CP000852">
    <property type="protein sequence ID" value="ABW00940.1"/>
    <property type="molecule type" value="Genomic_DNA"/>
</dbReference>
<feature type="transmembrane region" description="Helical" evidence="1">
    <location>
        <begin position="534"/>
        <end position="555"/>
    </location>
</feature>
<dbReference type="STRING" id="397948.Cmaq_0086"/>
<dbReference type="Proteomes" id="UP000001137">
    <property type="component" value="Chromosome"/>
</dbReference>
<dbReference type="AlphaFoldDB" id="A8M9Q9"/>
<gene>
    <name evidence="2" type="ordered locus">Cmaq_0086</name>
</gene>
<evidence type="ECO:0000313" key="2">
    <source>
        <dbReference type="EMBL" id="ABW00940.1"/>
    </source>
</evidence>